<name>A0ABQ4XQE7_9ASTR</name>
<reference evidence="1" key="1">
    <citation type="journal article" date="2022" name="Int. J. Mol. Sci.">
        <title>Draft Genome of Tanacetum Coccineum: Genomic Comparison of Closely Related Tanacetum-Family Plants.</title>
        <authorList>
            <person name="Yamashiro T."/>
            <person name="Shiraishi A."/>
            <person name="Nakayama K."/>
            <person name="Satake H."/>
        </authorList>
    </citation>
    <scope>NUCLEOTIDE SEQUENCE</scope>
</reference>
<evidence type="ECO:0000313" key="2">
    <source>
        <dbReference type="Proteomes" id="UP001151760"/>
    </source>
</evidence>
<gene>
    <name evidence="1" type="ORF">Tco_0681845</name>
</gene>
<proteinExistence type="predicted"/>
<evidence type="ECO:0000313" key="1">
    <source>
        <dbReference type="EMBL" id="GJS67281.1"/>
    </source>
</evidence>
<dbReference type="Proteomes" id="UP001151760">
    <property type="component" value="Unassembled WGS sequence"/>
</dbReference>
<accession>A0ABQ4XQE7</accession>
<keyword evidence="2" id="KW-1185">Reference proteome</keyword>
<feature type="non-terminal residue" evidence="1">
    <location>
        <position position="1"/>
    </location>
</feature>
<organism evidence="1 2">
    <name type="scientific">Tanacetum coccineum</name>
    <dbReference type="NCBI Taxonomy" id="301880"/>
    <lineage>
        <taxon>Eukaryota</taxon>
        <taxon>Viridiplantae</taxon>
        <taxon>Streptophyta</taxon>
        <taxon>Embryophyta</taxon>
        <taxon>Tracheophyta</taxon>
        <taxon>Spermatophyta</taxon>
        <taxon>Magnoliopsida</taxon>
        <taxon>eudicotyledons</taxon>
        <taxon>Gunneridae</taxon>
        <taxon>Pentapetalae</taxon>
        <taxon>asterids</taxon>
        <taxon>campanulids</taxon>
        <taxon>Asterales</taxon>
        <taxon>Asteraceae</taxon>
        <taxon>Asteroideae</taxon>
        <taxon>Anthemideae</taxon>
        <taxon>Anthemidinae</taxon>
        <taxon>Tanacetum</taxon>
    </lineage>
</organism>
<reference evidence="1" key="2">
    <citation type="submission" date="2022-01" db="EMBL/GenBank/DDBJ databases">
        <authorList>
            <person name="Yamashiro T."/>
            <person name="Shiraishi A."/>
            <person name="Satake H."/>
            <person name="Nakayama K."/>
        </authorList>
    </citation>
    <scope>NUCLEOTIDE SEQUENCE</scope>
</reference>
<comment type="caution">
    <text evidence="1">The sequence shown here is derived from an EMBL/GenBank/DDBJ whole genome shotgun (WGS) entry which is preliminary data.</text>
</comment>
<protein>
    <submittedName>
        <fullName evidence="1">Uncharacterized protein</fullName>
    </submittedName>
</protein>
<dbReference type="EMBL" id="BQNB010009707">
    <property type="protein sequence ID" value="GJS67281.1"/>
    <property type="molecule type" value="Genomic_DNA"/>
</dbReference>
<sequence>LTDVVAALVEVDEASNYRTLPSFHFPRQDNIVKGSSWPTDQNEEFGEDFLRYKASPILMPRFMDVPSAELVEYYKGVFGEMPSRYDGYTDILGNNEILVLLAAAFTLSVSRYFASHPWYQK</sequence>